<dbReference type="Pfam" id="PF00701">
    <property type="entry name" value="DHDPS"/>
    <property type="match status" value="1"/>
</dbReference>
<dbReference type="AlphaFoldDB" id="A0AA38Y4G9"/>
<dbReference type="SUPFAM" id="SSF51569">
    <property type="entry name" value="Aldolase"/>
    <property type="match status" value="1"/>
</dbReference>
<sequence>MLSERRTLKPGVSVATVTLFNTKDEDIDVVAMKKHVLRLAKAGVNSIVLAGSNGEGAHLSHEEKTALIRAIRGTLDAAGFGRLPITSNCSAQSIHEASSFCREFHEAGADYALILPPCYFKGAYSRQNIIDFYEEIATVSPIPVIIYNYPPVVSGTDLHSDLIIKLASHPNITGCKFTCANMGKITRVASTVGENTSSSPESGFHALVGLADCIASTLTAGGTGVIVGLGNVLPKSCVKLFDLCVGGGKPEEIRKLQQLLAHTDGTLVAGGVTSVKSVLQTYFGYGGNPRRPLPQASPTDAKSWAEAIKEAIDYENSI</sequence>
<accession>A0AA38Y4G9</accession>
<dbReference type="Gene3D" id="3.20.20.70">
    <property type="entry name" value="Aldolase class I"/>
    <property type="match status" value="1"/>
</dbReference>
<dbReference type="PRINTS" id="PR00146">
    <property type="entry name" value="DHPICSNTHASE"/>
</dbReference>
<gene>
    <name evidence="5" type="ORF">H2204_006110</name>
</gene>
<protein>
    <submittedName>
        <fullName evidence="5">Uncharacterized protein</fullName>
    </submittedName>
</protein>
<feature type="active site" description="Proton donor/acceptor" evidence="3">
    <location>
        <position position="147"/>
    </location>
</feature>
<comment type="caution">
    <text evidence="5">The sequence shown here is derived from an EMBL/GenBank/DDBJ whole genome shotgun (WGS) entry which is preliminary data.</text>
</comment>
<dbReference type="Proteomes" id="UP001172681">
    <property type="component" value="Unassembled WGS sequence"/>
</dbReference>
<dbReference type="InterPro" id="IPR013785">
    <property type="entry name" value="Aldolase_TIM"/>
</dbReference>
<dbReference type="PIRSF" id="PIRSF001365">
    <property type="entry name" value="DHDPS"/>
    <property type="match status" value="1"/>
</dbReference>
<dbReference type="PANTHER" id="PTHR12128">
    <property type="entry name" value="DIHYDRODIPICOLINATE SYNTHASE"/>
    <property type="match status" value="1"/>
</dbReference>
<dbReference type="GO" id="GO:0008840">
    <property type="term" value="F:4-hydroxy-tetrahydrodipicolinate synthase activity"/>
    <property type="evidence" value="ECO:0007669"/>
    <property type="project" value="TreeGrafter"/>
</dbReference>
<keyword evidence="1 2" id="KW-0456">Lyase</keyword>
<evidence type="ECO:0000313" key="6">
    <source>
        <dbReference type="Proteomes" id="UP001172681"/>
    </source>
</evidence>
<evidence type="ECO:0000256" key="2">
    <source>
        <dbReference type="PIRNR" id="PIRNR001365"/>
    </source>
</evidence>
<dbReference type="SMART" id="SM01130">
    <property type="entry name" value="DHDPS"/>
    <property type="match status" value="1"/>
</dbReference>
<name>A0AA38Y4G9_9EURO</name>
<evidence type="ECO:0000256" key="3">
    <source>
        <dbReference type="PIRSR" id="PIRSR001365-1"/>
    </source>
</evidence>
<dbReference type="PANTHER" id="PTHR12128:SF66">
    <property type="entry name" value="4-HYDROXY-2-OXOGLUTARATE ALDOLASE, MITOCHONDRIAL"/>
    <property type="match status" value="1"/>
</dbReference>
<organism evidence="5 6">
    <name type="scientific">Knufia peltigerae</name>
    <dbReference type="NCBI Taxonomy" id="1002370"/>
    <lineage>
        <taxon>Eukaryota</taxon>
        <taxon>Fungi</taxon>
        <taxon>Dikarya</taxon>
        <taxon>Ascomycota</taxon>
        <taxon>Pezizomycotina</taxon>
        <taxon>Eurotiomycetes</taxon>
        <taxon>Chaetothyriomycetidae</taxon>
        <taxon>Chaetothyriales</taxon>
        <taxon>Trichomeriaceae</taxon>
        <taxon>Knufia</taxon>
    </lineage>
</organism>
<keyword evidence="6" id="KW-1185">Reference proteome</keyword>
<proteinExistence type="inferred from homology"/>
<evidence type="ECO:0000256" key="4">
    <source>
        <dbReference type="PIRSR" id="PIRSR001365-2"/>
    </source>
</evidence>
<comment type="similarity">
    <text evidence="2">Belongs to the DapA family.</text>
</comment>
<feature type="binding site" evidence="4">
    <location>
        <position position="226"/>
    </location>
    <ligand>
        <name>pyruvate</name>
        <dbReference type="ChEBI" id="CHEBI:15361"/>
    </ligand>
</feature>
<dbReference type="InterPro" id="IPR002220">
    <property type="entry name" value="DapA-like"/>
</dbReference>
<reference evidence="5" key="1">
    <citation type="submission" date="2022-10" db="EMBL/GenBank/DDBJ databases">
        <title>Culturing micro-colonial fungi from biological soil crusts in the Mojave desert and describing Neophaeococcomyces mojavensis, and introducing the new genera and species Taxawa tesnikishii.</title>
        <authorList>
            <person name="Kurbessoian T."/>
            <person name="Stajich J.E."/>
        </authorList>
    </citation>
    <scope>NUCLEOTIDE SEQUENCE</scope>
    <source>
        <strain evidence="5">TK_35</strain>
    </source>
</reference>
<dbReference type="EMBL" id="JAPDRN010000036">
    <property type="protein sequence ID" value="KAJ9634876.1"/>
    <property type="molecule type" value="Genomic_DNA"/>
</dbReference>
<evidence type="ECO:0000256" key="1">
    <source>
        <dbReference type="ARBA" id="ARBA00023239"/>
    </source>
</evidence>
<feature type="active site" description="Schiff-base intermediate with substrate" evidence="3">
    <location>
        <position position="176"/>
    </location>
</feature>
<dbReference type="CDD" id="cd00408">
    <property type="entry name" value="DHDPS-like"/>
    <property type="match status" value="1"/>
</dbReference>
<evidence type="ECO:0000313" key="5">
    <source>
        <dbReference type="EMBL" id="KAJ9634876.1"/>
    </source>
</evidence>